<organism evidence="3 4">
    <name type="scientific">Streptomyces microflavus DSM 40593</name>
    <dbReference type="NCBI Taxonomy" id="1303692"/>
    <lineage>
        <taxon>Bacteria</taxon>
        <taxon>Bacillati</taxon>
        <taxon>Actinomycetota</taxon>
        <taxon>Actinomycetes</taxon>
        <taxon>Kitasatosporales</taxon>
        <taxon>Streptomycetaceae</taxon>
        <taxon>Streptomyces</taxon>
    </lineage>
</organism>
<name>N0CJV5_STRMI</name>
<dbReference type="eggNOG" id="COG2310">
    <property type="taxonomic scope" value="Bacteria"/>
</dbReference>
<dbReference type="InterPro" id="IPR003325">
    <property type="entry name" value="TerD"/>
</dbReference>
<feature type="region of interest" description="Disordered" evidence="1">
    <location>
        <begin position="194"/>
        <end position="213"/>
    </location>
</feature>
<feature type="domain" description="TerD" evidence="2">
    <location>
        <begin position="22"/>
        <end position="161"/>
    </location>
</feature>
<dbReference type="Proteomes" id="UP000013304">
    <property type="component" value="Chromosome"/>
</dbReference>
<proteinExistence type="predicted"/>
<dbReference type="OrthoDB" id="56224at2"/>
<dbReference type="PANTHER" id="PTHR32097">
    <property type="entry name" value="CAMP-BINDING PROTEIN 1-RELATED"/>
    <property type="match status" value="1"/>
</dbReference>
<gene>
    <name evidence="3" type="ORF">SFUL_1462</name>
</gene>
<dbReference type="EMBL" id="CP005080">
    <property type="protein sequence ID" value="AGK76431.1"/>
    <property type="molecule type" value="Genomic_DNA"/>
</dbReference>
<dbReference type="HOGENOM" id="CLU_609484_0_0_11"/>
<accession>N0CJV5</accession>
<sequence>MTAMTPGSNIPLSAVRVAVDVAAPVRLDVSGLLLTADGKVRSDDDFIFYNQPSGPGVTYRAGGGSAPDAIVVDTTAVPPGIEKIVVTASPDAAGQTFQGVEPTATVRNADDGTALATFTPPQLGGETALVVIEIYRRNGAWKARAVGQGYANGLAGIATDFGVSVEEPAAPAATPVPAAAAPVAPVAAPVDPRIAPPAPAAPPAPPAAPPAAAGKINLDKGRVNLQKNQTVSLVKGGAPLLSKVKMGLGWEPAFRGKDIDLDASVIAYGPNRNHLDSCYFGKLTILNGAIKHSGDNLTGEGAGDDEVIVVDLGRIPAEATGLVFTVNSFTGQKFNEVAKAYCRLIDAATGEELVRFDLTGAEPQTGVMMAKLIKQFTGEWEMTAMGEFVKSRTVRGMVKPAAKSL</sequence>
<dbReference type="CDD" id="cd06974">
    <property type="entry name" value="TerD_like"/>
    <property type="match status" value="2"/>
</dbReference>
<dbReference type="AlphaFoldDB" id="N0CJV5"/>
<feature type="compositionally biased region" description="Pro residues" evidence="1">
    <location>
        <begin position="194"/>
        <end position="209"/>
    </location>
</feature>
<dbReference type="KEGG" id="sfi:SFUL_1462"/>
<dbReference type="RefSeq" id="WP_015607806.1">
    <property type="nucleotide sequence ID" value="NC_021177.1"/>
</dbReference>
<dbReference type="Gene3D" id="2.60.60.30">
    <property type="entry name" value="sav2460 like domains"/>
    <property type="match status" value="2"/>
</dbReference>
<evidence type="ECO:0000313" key="4">
    <source>
        <dbReference type="Proteomes" id="UP000013304"/>
    </source>
</evidence>
<dbReference type="PATRIC" id="fig|1303692.3.peg.1477"/>
<reference evidence="3 4" key="1">
    <citation type="submission" date="2013-04" db="EMBL/GenBank/DDBJ databases">
        <title>Complete genome sequence of Streptomyces fulvissimus.</title>
        <authorList>
            <person name="Myronovskyi M."/>
            <person name="Tokovenko B."/>
            <person name="Manderscheid N."/>
            <person name="Petzke L."/>
            <person name="Luzhetskyy A."/>
        </authorList>
    </citation>
    <scope>NUCLEOTIDE SEQUENCE [LARGE SCALE GENOMIC DNA]</scope>
    <source>
        <strain evidence="3 4">DSM 40593</strain>
    </source>
</reference>
<evidence type="ECO:0000313" key="3">
    <source>
        <dbReference type="EMBL" id="AGK76431.1"/>
    </source>
</evidence>
<evidence type="ECO:0000256" key="1">
    <source>
        <dbReference type="SAM" id="MobiDB-lite"/>
    </source>
</evidence>
<feature type="domain" description="TerD" evidence="2">
    <location>
        <begin position="223"/>
        <end position="391"/>
    </location>
</feature>
<dbReference type="Pfam" id="PF02342">
    <property type="entry name" value="TerD"/>
    <property type="match status" value="2"/>
</dbReference>
<evidence type="ECO:0000259" key="2">
    <source>
        <dbReference type="Pfam" id="PF02342"/>
    </source>
</evidence>
<dbReference type="InterPro" id="IPR051324">
    <property type="entry name" value="Stress/Tellurium_Resist"/>
</dbReference>
<dbReference type="PANTHER" id="PTHR32097:SF17">
    <property type="entry name" value="CAMP-BINDING PROTEIN 1-RELATED"/>
    <property type="match status" value="1"/>
</dbReference>
<protein>
    <submittedName>
        <fullName evidence="3">Transport associated protein</fullName>
    </submittedName>
</protein>